<dbReference type="GO" id="GO:0015920">
    <property type="term" value="P:lipopolysaccharide transport"/>
    <property type="evidence" value="ECO:0007669"/>
    <property type="project" value="TreeGrafter"/>
</dbReference>
<accession>A0A8J6T9X4</accession>
<protein>
    <submittedName>
        <fullName evidence="7">LPS export ABC transporter permease LptG</fullName>
    </submittedName>
</protein>
<sequence>MPIIYKYLTGEILKYFAIILTMVVGIYVAVDFFERVDNFMEAGLSLSKTFSYLILKIPFIVAQIIPLSILLAVLIVFGLMTKNNELVALKSSGISIYYFLIPVILLGIIFSAFLFFLSEVIVPVSMEHANSIWLKDVRKESAVISKEKDIWIKGNRIITHIKHYDFANKTIFGITINYFDIDFRLIRRIDAKKGVFIQDRWYLYDVAQQHLNKKDNNYKISFHEKIIENLDFMPDDLMRVIKKSEDMSLKELIAYIRKIEAEGYDATSYRVDLYAKTAFPFVCIIMCMIGTGIAMRGKIKEGLPIIIACGIGIAFLYWISYSFCISLGYGEMLPPVIAAWAANLIFLCFGALILLNAE</sequence>
<evidence type="ECO:0000256" key="3">
    <source>
        <dbReference type="ARBA" id="ARBA00022692"/>
    </source>
</evidence>
<proteinExistence type="predicted"/>
<keyword evidence="4 6" id="KW-1133">Transmembrane helix</keyword>
<dbReference type="Proteomes" id="UP000603545">
    <property type="component" value="Unassembled WGS sequence"/>
</dbReference>
<dbReference type="InterPro" id="IPR005495">
    <property type="entry name" value="LptG/LptF_permease"/>
</dbReference>
<dbReference type="AlphaFoldDB" id="A0A8J6T9X4"/>
<evidence type="ECO:0000256" key="5">
    <source>
        <dbReference type="ARBA" id="ARBA00023136"/>
    </source>
</evidence>
<gene>
    <name evidence="7" type="primary">lptG</name>
    <name evidence="7" type="ORF">H8E80_03425</name>
</gene>
<feature type="transmembrane region" description="Helical" evidence="6">
    <location>
        <begin position="332"/>
        <end position="355"/>
    </location>
</feature>
<feature type="transmembrane region" description="Helical" evidence="6">
    <location>
        <begin position="97"/>
        <end position="117"/>
    </location>
</feature>
<evidence type="ECO:0000256" key="2">
    <source>
        <dbReference type="ARBA" id="ARBA00022475"/>
    </source>
</evidence>
<keyword evidence="3 6" id="KW-0812">Transmembrane</keyword>
<dbReference type="PANTHER" id="PTHR33529">
    <property type="entry name" value="SLR0882 PROTEIN-RELATED"/>
    <property type="match status" value="1"/>
</dbReference>
<feature type="transmembrane region" description="Helical" evidence="6">
    <location>
        <begin position="278"/>
        <end position="295"/>
    </location>
</feature>
<evidence type="ECO:0000256" key="1">
    <source>
        <dbReference type="ARBA" id="ARBA00004651"/>
    </source>
</evidence>
<reference evidence="7 8" key="1">
    <citation type="submission" date="2020-08" db="EMBL/GenBank/DDBJ databases">
        <title>Bridging the membrane lipid divide: bacteria of the FCB group superphylum have the potential to synthesize archaeal ether lipids.</title>
        <authorList>
            <person name="Villanueva L."/>
            <person name="Von Meijenfeldt F.A.B."/>
            <person name="Westbye A.B."/>
            <person name="Yadav S."/>
            <person name="Hopmans E.C."/>
            <person name="Dutilh B.E."/>
            <person name="Sinninghe Damste J.S."/>
        </authorList>
    </citation>
    <scope>NUCLEOTIDE SEQUENCE [LARGE SCALE GENOMIC DNA]</scope>
    <source>
        <strain evidence="7">NIOZ-UU82</strain>
    </source>
</reference>
<dbReference type="GO" id="GO:0055085">
    <property type="term" value="P:transmembrane transport"/>
    <property type="evidence" value="ECO:0007669"/>
    <property type="project" value="InterPro"/>
</dbReference>
<dbReference type="NCBIfam" id="TIGR04408">
    <property type="entry name" value="LptG_lptG"/>
    <property type="match status" value="1"/>
</dbReference>
<keyword evidence="2" id="KW-1003">Cell membrane</keyword>
<comment type="caution">
    <text evidence="7">The sequence shown here is derived from an EMBL/GenBank/DDBJ whole genome shotgun (WGS) entry which is preliminary data.</text>
</comment>
<keyword evidence="5 6" id="KW-0472">Membrane</keyword>
<dbReference type="EMBL" id="JACNLL010000035">
    <property type="protein sequence ID" value="MBC8199081.1"/>
    <property type="molecule type" value="Genomic_DNA"/>
</dbReference>
<dbReference type="Pfam" id="PF03739">
    <property type="entry name" value="LptF_LptG"/>
    <property type="match status" value="1"/>
</dbReference>
<feature type="transmembrane region" description="Helical" evidence="6">
    <location>
        <begin position="302"/>
        <end position="320"/>
    </location>
</feature>
<dbReference type="GO" id="GO:0043190">
    <property type="term" value="C:ATP-binding cassette (ABC) transporter complex"/>
    <property type="evidence" value="ECO:0007669"/>
    <property type="project" value="InterPro"/>
</dbReference>
<feature type="transmembrane region" description="Helical" evidence="6">
    <location>
        <begin position="50"/>
        <end position="77"/>
    </location>
</feature>
<evidence type="ECO:0000313" key="8">
    <source>
        <dbReference type="Proteomes" id="UP000603545"/>
    </source>
</evidence>
<comment type="subcellular location">
    <subcellularLocation>
        <location evidence="1">Cell membrane</location>
        <topology evidence="1">Multi-pass membrane protein</topology>
    </subcellularLocation>
</comment>
<name>A0A8J6T9X4_9BACT</name>
<evidence type="ECO:0000313" key="7">
    <source>
        <dbReference type="EMBL" id="MBC8199081.1"/>
    </source>
</evidence>
<feature type="transmembrane region" description="Helical" evidence="6">
    <location>
        <begin position="12"/>
        <end position="30"/>
    </location>
</feature>
<evidence type="ECO:0000256" key="4">
    <source>
        <dbReference type="ARBA" id="ARBA00022989"/>
    </source>
</evidence>
<evidence type="ECO:0000256" key="6">
    <source>
        <dbReference type="SAM" id="Phobius"/>
    </source>
</evidence>
<organism evidence="7 8">
    <name type="scientific">Candidatus Desulfaltia bathyphila</name>
    <dbReference type="NCBI Taxonomy" id="2841697"/>
    <lineage>
        <taxon>Bacteria</taxon>
        <taxon>Pseudomonadati</taxon>
        <taxon>Thermodesulfobacteriota</taxon>
        <taxon>Desulfobacteria</taxon>
        <taxon>Desulfobacterales</taxon>
        <taxon>Desulfobacterales incertae sedis</taxon>
        <taxon>Candidatus Desulfaltia</taxon>
    </lineage>
</organism>
<dbReference type="PANTHER" id="PTHR33529:SF6">
    <property type="entry name" value="YJGP_YJGQ FAMILY PERMEASE"/>
    <property type="match status" value="1"/>
</dbReference>
<dbReference type="InterPro" id="IPR030923">
    <property type="entry name" value="LptG"/>
</dbReference>